<dbReference type="PANTHER" id="PTHR30302:SF7">
    <property type="entry name" value="F420-NONREDUCING HYDROGENASE II"/>
    <property type="match status" value="1"/>
</dbReference>
<name>A0A062XZI1_9BACT</name>
<dbReference type="GO" id="GO:0016485">
    <property type="term" value="P:protein processing"/>
    <property type="evidence" value="ECO:0007669"/>
    <property type="project" value="TreeGrafter"/>
</dbReference>
<keyword evidence="1" id="KW-0378">Hydrolase</keyword>
<reference evidence="2 3" key="1">
    <citation type="submission" date="2014-04" db="EMBL/GenBank/DDBJ databases">
        <title>The Genome Sequence of Thermoanaerobaculum aquaticum MP-01, The First Cultivated Group 23 Acidobacterium.</title>
        <authorList>
            <person name="Stamps B.W."/>
            <person name="Losey N.A."/>
            <person name="Lawson P.A."/>
            <person name="Stevenson B.S."/>
        </authorList>
    </citation>
    <scope>NUCLEOTIDE SEQUENCE [LARGE SCALE GENOMIC DNA]</scope>
    <source>
        <strain evidence="2 3">MP-01</strain>
    </source>
</reference>
<dbReference type="EMBL" id="DSMR01000097">
    <property type="protein sequence ID" value="HET46809.1"/>
    <property type="molecule type" value="Genomic_DNA"/>
</dbReference>
<evidence type="ECO:0000313" key="2">
    <source>
        <dbReference type="EMBL" id="KDA53890.1"/>
    </source>
</evidence>
<dbReference type="GO" id="GO:0008047">
    <property type="term" value="F:enzyme activator activity"/>
    <property type="evidence" value="ECO:0007669"/>
    <property type="project" value="InterPro"/>
</dbReference>
<gene>
    <name evidence="2" type="ORF">EG19_02640</name>
    <name evidence="1" type="ORF">ENQ31_01390</name>
</gene>
<dbReference type="PRINTS" id="PR00446">
    <property type="entry name" value="HYDRGNUPTAKE"/>
</dbReference>
<dbReference type="AlphaFoldDB" id="A0A062XZI1"/>
<dbReference type="EMBL" id="JMFG01000016">
    <property type="protein sequence ID" value="KDA53890.1"/>
    <property type="molecule type" value="Genomic_DNA"/>
</dbReference>
<dbReference type="InterPro" id="IPR000671">
    <property type="entry name" value="Peptidase_A31"/>
</dbReference>
<dbReference type="Pfam" id="PF01750">
    <property type="entry name" value="HycI"/>
    <property type="match status" value="1"/>
</dbReference>
<protein>
    <submittedName>
        <fullName evidence="1">Hydrogenase maturation protease</fullName>
    </submittedName>
</protein>
<proteinExistence type="predicted"/>
<evidence type="ECO:0000313" key="3">
    <source>
        <dbReference type="Proteomes" id="UP000027284"/>
    </source>
</evidence>
<dbReference type="CDD" id="cd00518">
    <property type="entry name" value="H2MP"/>
    <property type="match status" value="1"/>
</dbReference>
<dbReference type="PANTHER" id="PTHR30302">
    <property type="entry name" value="HYDROGENASE 1 MATURATION PROTEASE"/>
    <property type="match status" value="1"/>
</dbReference>
<dbReference type="Gene3D" id="3.40.50.1450">
    <property type="entry name" value="HybD-like"/>
    <property type="match status" value="1"/>
</dbReference>
<organism evidence="2 3">
    <name type="scientific">Thermoanaerobaculum aquaticum</name>
    <dbReference type="NCBI Taxonomy" id="1312852"/>
    <lineage>
        <taxon>Bacteria</taxon>
        <taxon>Pseudomonadati</taxon>
        <taxon>Acidobacteriota</taxon>
        <taxon>Thermoanaerobaculia</taxon>
        <taxon>Thermoanaerobaculales</taxon>
        <taxon>Thermoanaerobaculaceae</taxon>
        <taxon>Thermoanaerobaculum</taxon>
    </lineage>
</organism>
<evidence type="ECO:0000313" key="1">
    <source>
        <dbReference type="EMBL" id="HET46809.1"/>
    </source>
</evidence>
<reference evidence="1" key="2">
    <citation type="journal article" date="2020" name="mSystems">
        <title>Genome- and Community-Level Interaction Insights into Carbon Utilization and Element Cycling Functions of Hydrothermarchaeota in Hydrothermal Sediment.</title>
        <authorList>
            <person name="Zhou Z."/>
            <person name="Liu Y."/>
            <person name="Xu W."/>
            <person name="Pan J."/>
            <person name="Luo Z.H."/>
            <person name="Li M."/>
        </authorList>
    </citation>
    <scope>NUCLEOTIDE SEQUENCE [LARGE SCALE GENOMIC DNA]</scope>
    <source>
        <strain evidence="1">SpSt-299</strain>
    </source>
</reference>
<dbReference type="SUPFAM" id="SSF53163">
    <property type="entry name" value="HybD-like"/>
    <property type="match status" value="1"/>
</dbReference>
<dbReference type="RefSeq" id="WP_038048874.1">
    <property type="nucleotide sequence ID" value="NZ_JMFG01000016.1"/>
</dbReference>
<dbReference type="NCBIfam" id="TIGR00072">
    <property type="entry name" value="hydrog_prot"/>
    <property type="match status" value="1"/>
</dbReference>
<sequence length="155" mass="16410">MAPSVLVVGFGNPLMGDDGVGLLVIELLKELGVAPHVRLAEGGTDATVLAGLWQGEERVVLVDALVRGSPPGTIHRLSAEEVLQLPQPHRGVHALSLPECLRWVLLAKPELAKATVELFGVEPRQLEPGQGLTPEVKAAAQQLARQLLQELAPAP</sequence>
<comment type="caution">
    <text evidence="2">The sequence shown here is derived from an EMBL/GenBank/DDBJ whole genome shotgun (WGS) entry which is preliminary data.</text>
</comment>
<dbReference type="GO" id="GO:0004175">
    <property type="term" value="F:endopeptidase activity"/>
    <property type="evidence" value="ECO:0007669"/>
    <property type="project" value="TreeGrafter"/>
</dbReference>
<dbReference type="STRING" id="1312852.EG19_02640"/>
<dbReference type="Proteomes" id="UP000027284">
    <property type="component" value="Unassembled WGS sequence"/>
</dbReference>
<keyword evidence="3" id="KW-1185">Reference proteome</keyword>
<keyword evidence="1" id="KW-0645">Protease</keyword>
<dbReference type="OrthoDB" id="9794619at2"/>
<accession>A0A062XZI1</accession>
<dbReference type="InterPro" id="IPR023430">
    <property type="entry name" value="Pept_HybD-like_dom_sf"/>
</dbReference>